<protein>
    <submittedName>
        <fullName evidence="1">Uncharacterized protein</fullName>
    </submittedName>
</protein>
<proteinExistence type="predicted"/>
<dbReference type="EMBL" id="KQ459984">
    <property type="protein sequence ID" value="KPJ18960.1"/>
    <property type="molecule type" value="Genomic_DNA"/>
</dbReference>
<gene>
    <name evidence="1" type="ORF">RR48_12471</name>
</gene>
<reference evidence="1 2" key="1">
    <citation type="journal article" date="2015" name="Nat. Commun.">
        <title>Outbred genome sequencing and CRISPR/Cas9 gene editing in butterflies.</title>
        <authorList>
            <person name="Li X."/>
            <person name="Fan D."/>
            <person name="Zhang W."/>
            <person name="Liu G."/>
            <person name="Zhang L."/>
            <person name="Zhao L."/>
            <person name="Fang X."/>
            <person name="Chen L."/>
            <person name="Dong Y."/>
            <person name="Chen Y."/>
            <person name="Ding Y."/>
            <person name="Zhao R."/>
            <person name="Feng M."/>
            <person name="Zhu Y."/>
            <person name="Feng Y."/>
            <person name="Jiang X."/>
            <person name="Zhu D."/>
            <person name="Xiang H."/>
            <person name="Feng X."/>
            <person name="Li S."/>
            <person name="Wang J."/>
            <person name="Zhang G."/>
            <person name="Kronforst M.R."/>
            <person name="Wang W."/>
        </authorList>
    </citation>
    <scope>NUCLEOTIDE SEQUENCE [LARGE SCALE GENOMIC DNA]</scope>
    <source>
        <strain evidence="1">Ya'a_city_454_Pm</strain>
        <tissue evidence="1">Whole body</tissue>
    </source>
</reference>
<accession>A0A194RNQ8</accession>
<dbReference type="InParanoid" id="A0A194RNQ8"/>
<name>A0A194RNQ8_PAPMA</name>
<dbReference type="AlphaFoldDB" id="A0A194RNQ8"/>
<keyword evidence="2" id="KW-1185">Reference proteome</keyword>
<evidence type="ECO:0000313" key="2">
    <source>
        <dbReference type="Proteomes" id="UP000053240"/>
    </source>
</evidence>
<dbReference type="Proteomes" id="UP000053240">
    <property type="component" value="Unassembled WGS sequence"/>
</dbReference>
<organism evidence="1 2">
    <name type="scientific">Papilio machaon</name>
    <name type="common">Old World swallowtail butterfly</name>
    <dbReference type="NCBI Taxonomy" id="76193"/>
    <lineage>
        <taxon>Eukaryota</taxon>
        <taxon>Metazoa</taxon>
        <taxon>Ecdysozoa</taxon>
        <taxon>Arthropoda</taxon>
        <taxon>Hexapoda</taxon>
        <taxon>Insecta</taxon>
        <taxon>Pterygota</taxon>
        <taxon>Neoptera</taxon>
        <taxon>Endopterygota</taxon>
        <taxon>Lepidoptera</taxon>
        <taxon>Glossata</taxon>
        <taxon>Ditrysia</taxon>
        <taxon>Papilionoidea</taxon>
        <taxon>Papilionidae</taxon>
        <taxon>Papilioninae</taxon>
        <taxon>Papilio</taxon>
    </lineage>
</organism>
<evidence type="ECO:0000313" key="1">
    <source>
        <dbReference type="EMBL" id="KPJ18960.1"/>
    </source>
</evidence>
<sequence length="392" mass="45412">MLSDEMLIIQQNLQRKDINQIPSVHISTGNNAPTPTLEVKQKWSVMNFLSNAIALNESQEFTATKRQNKTDIKFQTINNKSQSGDKNKQQCCNNSRDKIVELRSLNDITPDIVTSEYLQHGKICTCMNTNTYTSCNHRCTAPNIQEHSQSHKSNTDHLCSRTITRSQGTQPNIPFYITTEMYNFYTVTPYPIYYQWINDVTKKKSKHRKNKKPPEHLDDVYYDYSEENNSQENTDFNDDNLEKIKYKINPDKDEEKGKSSEEKDVVINVEYKDMETPNSEKNEDGVIDDILEQGEIQVSNKDKFTNQIFSDLKKYYNDVVIKDCSKRANGYMNSPKWQSDRWPQTFAIADALPQSTKEEMHKKEYLTFLCISSSIKSTSPSHPFLIRQGVGK</sequence>